<accession>A0ABT3ZT60</accession>
<organism evidence="1 2">
    <name type="scientific">Robbsia betulipollinis</name>
    <dbReference type="NCBI Taxonomy" id="2981849"/>
    <lineage>
        <taxon>Bacteria</taxon>
        <taxon>Pseudomonadati</taxon>
        <taxon>Pseudomonadota</taxon>
        <taxon>Betaproteobacteria</taxon>
        <taxon>Burkholderiales</taxon>
        <taxon>Burkholderiaceae</taxon>
        <taxon>Robbsia</taxon>
    </lineage>
</organism>
<evidence type="ECO:0008006" key="3">
    <source>
        <dbReference type="Google" id="ProtNLM"/>
    </source>
</evidence>
<sequence>MFLVNEDGTEVAAPRYRLPAECKVIPRRTAARVLAATRLLDEARRIARRLVARAADEADALREQARDAGYAVGHAQGMADGFAQLCAASDAARAALCGDAAQQEAIVAVIEHAIDTVFASRDDATRLRDFVARGLAALHAPLGRIRLAVHPAQADALQPLAAAWAQRHPALDIAVREDPLLARDSYRIEGGDGDARWCVADSLPEALAELKHRLRQCR</sequence>
<keyword evidence="2" id="KW-1185">Reference proteome</keyword>
<evidence type="ECO:0000313" key="1">
    <source>
        <dbReference type="EMBL" id="MCY0389749.1"/>
    </source>
</evidence>
<name>A0ABT3ZT60_9BURK</name>
<gene>
    <name evidence="1" type="ORF">OVY01_21640</name>
</gene>
<dbReference type="Proteomes" id="UP001082899">
    <property type="component" value="Unassembled WGS sequence"/>
</dbReference>
<reference evidence="1" key="1">
    <citation type="submission" date="2022-11" db="EMBL/GenBank/DDBJ databases">
        <title>Robbsia betulipollinis sp. nov., isolated from pollen of birch (Betula pendula).</title>
        <authorList>
            <person name="Shi H."/>
            <person name="Ambika Manirajan B."/>
            <person name="Ratering S."/>
            <person name="Geissler-Plaum R."/>
            <person name="Schnell S."/>
        </authorList>
    </citation>
    <scope>NUCLEOTIDE SEQUENCE</scope>
    <source>
        <strain evidence="1">Bb-Pol-6</strain>
    </source>
</reference>
<proteinExistence type="predicted"/>
<evidence type="ECO:0000313" key="2">
    <source>
        <dbReference type="Proteomes" id="UP001082899"/>
    </source>
</evidence>
<dbReference type="EMBL" id="JAPMXC010000012">
    <property type="protein sequence ID" value="MCY0389749.1"/>
    <property type="molecule type" value="Genomic_DNA"/>
</dbReference>
<dbReference type="RefSeq" id="WP_267849678.1">
    <property type="nucleotide sequence ID" value="NZ_JAPMXC010000012.1"/>
</dbReference>
<comment type="caution">
    <text evidence="1">The sequence shown here is derived from an EMBL/GenBank/DDBJ whole genome shotgun (WGS) entry which is preliminary data.</text>
</comment>
<protein>
    <recommendedName>
        <fullName evidence="3">Flagellar assembly protein FliH/Type III secretion system HrpE domain-containing protein</fullName>
    </recommendedName>
</protein>